<accession>A0A7W7W2U2</accession>
<dbReference type="Proteomes" id="UP000523007">
    <property type="component" value="Unassembled WGS sequence"/>
</dbReference>
<gene>
    <name evidence="1" type="ORF">F4561_002921</name>
</gene>
<dbReference type="EMBL" id="JACHJT010000001">
    <property type="protein sequence ID" value="MBB4932101.1"/>
    <property type="molecule type" value="Genomic_DNA"/>
</dbReference>
<sequence length="34" mass="3908">MSFPWDASRRAFADAADWFVRTTEQDARTGTMGR</sequence>
<keyword evidence="2" id="KW-1185">Reference proteome</keyword>
<dbReference type="AlphaFoldDB" id="A0A7W7W2U2"/>
<evidence type="ECO:0000313" key="2">
    <source>
        <dbReference type="Proteomes" id="UP000523007"/>
    </source>
</evidence>
<organism evidence="1 2">
    <name type="scientific">Lipingzhangella halophila</name>
    <dbReference type="NCBI Taxonomy" id="1783352"/>
    <lineage>
        <taxon>Bacteria</taxon>
        <taxon>Bacillati</taxon>
        <taxon>Actinomycetota</taxon>
        <taxon>Actinomycetes</taxon>
        <taxon>Streptosporangiales</taxon>
        <taxon>Nocardiopsidaceae</taxon>
        <taxon>Lipingzhangella</taxon>
    </lineage>
</organism>
<reference evidence="1 2" key="1">
    <citation type="submission" date="2020-08" db="EMBL/GenBank/DDBJ databases">
        <title>Sequencing the genomes of 1000 actinobacteria strains.</title>
        <authorList>
            <person name="Klenk H.-P."/>
        </authorList>
    </citation>
    <scope>NUCLEOTIDE SEQUENCE [LARGE SCALE GENOMIC DNA]</scope>
    <source>
        <strain evidence="1 2">DSM 102030</strain>
    </source>
</reference>
<comment type="caution">
    <text evidence="1">The sequence shown here is derived from an EMBL/GenBank/DDBJ whole genome shotgun (WGS) entry which is preliminary data.</text>
</comment>
<proteinExistence type="predicted"/>
<protein>
    <submittedName>
        <fullName evidence="1">Uncharacterized protein</fullName>
    </submittedName>
</protein>
<evidence type="ECO:0000313" key="1">
    <source>
        <dbReference type="EMBL" id="MBB4932101.1"/>
    </source>
</evidence>
<name>A0A7W7W2U2_9ACTN</name>